<dbReference type="Gene3D" id="3.90.180.10">
    <property type="entry name" value="Medium-chain alcohol dehydrogenases, catalytic domain"/>
    <property type="match status" value="1"/>
</dbReference>
<evidence type="ECO:0000256" key="1">
    <source>
        <dbReference type="ARBA" id="ARBA00022857"/>
    </source>
</evidence>
<accession>A0A5J5JZC9</accession>
<dbReference type="GO" id="GO:0070402">
    <property type="term" value="F:NADPH binding"/>
    <property type="evidence" value="ECO:0007669"/>
    <property type="project" value="TreeGrafter"/>
</dbReference>
<dbReference type="PANTHER" id="PTHR48106:SF13">
    <property type="entry name" value="QUINONE OXIDOREDUCTASE-RELATED"/>
    <property type="match status" value="1"/>
</dbReference>
<evidence type="ECO:0000313" key="5">
    <source>
        <dbReference type="Proteomes" id="UP000327011"/>
    </source>
</evidence>
<keyword evidence="1" id="KW-0521">NADP</keyword>
<name>A0A5J5JZC9_9ACTN</name>
<dbReference type="SUPFAM" id="SSF51735">
    <property type="entry name" value="NAD(P)-binding Rossmann-fold domains"/>
    <property type="match status" value="1"/>
</dbReference>
<dbReference type="SUPFAM" id="SSF50129">
    <property type="entry name" value="GroES-like"/>
    <property type="match status" value="1"/>
</dbReference>
<dbReference type="AlphaFoldDB" id="A0A5J5JZC9"/>
<dbReference type="InterPro" id="IPR011032">
    <property type="entry name" value="GroES-like_sf"/>
</dbReference>
<gene>
    <name evidence="4" type="ORF">F5972_24290</name>
</gene>
<evidence type="ECO:0000313" key="4">
    <source>
        <dbReference type="EMBL" id="KAA9376526.1"/>
    </source>
</evidence>
<dbReference type="GO" id="GO:0005829">
    <property type="term" value="C:cytosol"/>
    <property type="evidence" value="ECO:0007669"/>
    <property type="project" value="TreeGrafter"/>
</dbReference>
<keyword evidence="5" id="KW-1185">Reference proteome</keyword>
<keyword evidence="2" id="KW-0560">Oxidoreductase</keyword>
<protein>
    <submittedName>
        <fullName evidence="4">Zinc-binding dehydrogenase</fullName>
    </submittedName>
</protein>
<dbReference type="EMBL" id="VYTZ01000008">
    <property type="protein sequence ID" value="KAA9376526.1"/>
    <property type="molecule type" value="Genomic_DNA"/>
</dbReference>
<dbReference type="Pfam" id="PF00107">
    <property type="entry name" value="ADH_zinc_N"/>
    <property type="match status" value="1"/>
</dbReference>
<dbReference type="Pfam" id="PF08240">
    <property type="entry name" value="ADH_N"/>
    <property type="match status" value="1"/>
</dbReference>
<dbReference type="Gene3D" id="3.40.50.720">
    <property type="entry name" value="NAD(P)-binding Rossmann-like Domain"/>
    <property type="match status" value="1"/>
</dbReference>
<dbReference type="GO" id="GO:0035925">
    <property type="term" value="F:mRNA 3'-UTR AU-rich region binding"/>
    <property type="evidence" value="ECO:0007669"/>
    <property type="project" value="TreeGrafter"/>
</dbReference>
<comment type="caution">
    <text evidence="4">The sequence shown here is derived from an EMBL/GenBank/DDBJ whole genome shotgun (WGS) entry which is preliminary data.</text>
</comment>
<dbReference type="Proteomes" id="UP000327011">
    <property type="component" value="Unassembled WGS sequence"/>
</dbReference>
<dbReference type="InterPro" id="IPR036291">
    <property type="entry name" value="NAD(P)-bd_dom_sf"/>
</dbReference>
<dbReference type="InterPro" id="IPR020843">
    <property type="entry name" value="ER"/>
</dbReference>
<evidence type="ECO:0000259" key="3">
    <source>
        <dbReference type="SMART" id="SM00829"/>
    </source>
</evidence>
<dbReference type="PANTHER" id="PTHR48106">
    <property type="entry name" value="QUINONE OXIDOREDUCTASE PIG3-RELATED"/>
    <property type="match status" value="1"/>
</dbReference>
<sequence>MYAVRLHAFGPAGNLVHEEVADPEPGPGQVRIAVRAAGVHLVDTVLRAGKYGGGPIPVPDLPTIPGREVAGIVDATGPETDPALVGRRVVAHLGMAPGGYAELAVRDAAAIHEIPDGLGFGEAVAMIGTGRTAMGILDVADIRADDVVLVTAAAGGIGSLLVQAALRAGATVVGLAGGAAKTHRVLGLGAAHAVDYTAPGWPERVRAALGEREVTLALDGVGGDLGRQALELLGVGGRLVLFGWADAAGGPTRLTTEDLYARGITASVAVGPRVLRRPGGLQGLEERALAAAASGELTPLVQSFALKDAAAAHTALETRATIGKVVLVP</sequence>
<dbReference type="SMART" id="SM00829">
    <property type="entry name" value="PKS_ER"/>
    <property type="match status" value="1"/>
</dbReference>
<dbReference type="GO" id="GO:0003960">
    <property type="term" value="F:quinone reductase (NADPH) activity"/>
    <property type="evidence" value="ECO:0007669"/>
    <property type="project" value="TreeGrafter"/>
</dbReference>
<dbReference type="RefSeq" id="WP_150936161.1">
    <property type="nucleotide sequence ID" value="NZ_VYTZ01000008.1"/>
</dbReference>
<evidence type="ECO:0000256" key="2">
    <source>
        <dbReference type="ARBA" id="ARBA00023002"/>
    </source>
</evidence>
<proteinExistence type="predicted"/>
<dbReference type="CDD" id="cd08244">
    <property type="entry name" value="MDR_enoyl_red"/>
    <property type="match status" value="1"/>
</dbReference>
<dbReference type="InterPro" id="IPR013154">
    <property type="entry name" value="ADH-like_N"/>
</dbReference>
<organism evidence="4 5">
    <name type="scientific">Microbispora cellulosiformans</name>
    <dbReference type="NCBI Taxonomy" id="2614688"/>
    <lineage>
        <taxon>Bacteria</taxon>
        <taxon>Bacillati</taxon>
        <taxon>Actinomycetota</taxon>
        <taxon>Actinomycetes</taxon>
        <taxon>Streptosporangiales</taxon>
        <taxon>Streptosporangiaceae</taxon>
        <taxon>Microbispora</taxon>
    </lineage>
</organism>
<dbReference type="InterPro" id="IPR013149">
    <property type="entry name" value="ADH-like_C"/>
</dbReference>
<feature type="domain" description="Enoyl reductase (ER)" evidence="3">
    <location>
        <begin position="10"/>
        <end position="327"/>
    </location>
</feature>
<reference evidence="4 5" key="1">
    <citation type="submission" date="2019-09" db="EMBL/GenBank/DDBJ databases">
        <title>Screening of Novel Bioactive Compounds from Soil-Associated.</title>
        <authorList>
            <person name="Gong X."/>
        </authorList>
    </citation>
    <scope>NUCLEOTIDE SEQUENCE [LARGE SCALE GENOMIC DNA]</scope>
    <source>
        <strain evidence="4 5">Gxj-6</strain>
    </source>
</reference>